<dbReference type="Gene3D" id="2.60.15.10">
    <property type="entry name" value="F0F1 ATP synthase delta/epsilon subunit, N-terminal"/>
    <property type="match status" value="1"/>
</dbReference>
<dbReference type="GO" id="GO:0046933">
    <property type="term" value="F:proton-transporting ATP synthase activity, rotational mechanism"/>
    <property type="evidence" value="ECO:0007669"/>
    <property type="project" value="UniProtKB-UniRule"/>
</dbReference>
<feature type="coiled-coil region" evidence="13">
    <location>
        <begin position="94"/>
        <end position="121"/>
    </location>
</feature>
<evidence type="ECO:0000259" key="15">
    <source>
        <dbReference type="Pfam" id="PF02823"/>
    </source>
</evidence>
<evidence type="ECO:0000256" key="8">
    <source>
        <dbReference type="ARBA" id="ARBA00023136"/>
    </source>
</evidence>
<protein>
    <recommendedName>
        <fullName evidence="11">ATP synthase epsilon chain</fullName>
    </recommendedName>
    <alternativeName>
        <fullName evidence="11">ATP synthase F1 sector epsilon subunit</fullName>
    </alternativeName>
    <alternativeName>
        <fullName evidence="11">F-ATPase epsilon subunit</fullName>
    </alternativeName>
</protein>
<evidence type="ECO:0000256" key="12">
    <source>
        <dbReference type="RuleBase" id="RU003656"/>
    </source>
</evidence>
<dbReference type="InterPro" id="IPR001469">
    <property type="entry name" value="ATP_synth_F1_dsu/esu"/>
</dbReference>
<dbReference type="HAMAP" id="MF_00530">
    <property type="entry name" value="ATP_synth_epsil_bac"/>
    <property type="match status" value="1"/>
</dbReference>
<sequence length="137" mass="15372">MADKEKMFQVKIITPDRIFYTGEVEMIEFMTSSGQIGVYKNHIPLTTVLAPGAVMLHEADGEKVAAVHSGFAEILPEEVTLLAEVAEWPEEIDESRAEAAKQRAEERLQAKAANIDLVRAEYSLRRALTRINVKEMK</sequence>
<accession>A0A923LQ39</accession>
<dbReference type="PANTHER" id="PTHR13822">
    <property type="entry name" value="ATP SYNTHASE DELTA/EPSILON CHAIN"/>
    <property type="match status" value="1"/>
</dbReference>
<keyword evidence="8 11" id="KW-0472">Membrane</keyword>
<keyword evidence="4 11" id="KW-0813">Transport</keyword>
<keyword evidence="7 11" id="KW-0406">Ion transport</keyword>
<dbReference type="InterPro" id="IPR036771">
    <property type="entry name" value="ATPsynth_dsu/esu_N"/>
</dbReference>
<comment type="caution">
    <text evidence="16">The sequence shown here is derived from an EMBL/GenBank/DDBJ whole genome shotgun (WGS) entry which is preliminary data.</text>
</comment>
<dbReference type="InterPro" id="IPR036794">
    <property type="entry name" value="ATP_F1_dsu/esu_C_sf"/>
</dbReference>
<dbReference type="GO" id="GO:0005524">
    <property type="term" value="F:ATP binding"/>
    <property type="evidence" value="ECO:0007669"/>
    <property type="project" value="UniProtKB-UniRule"/>
</dbReference>
<evidence type="ECO:0000256" key="10">
    <source>
        <dbReference type="ARBA" id="ARBA00023310"/>
    </source>
</evidence>
<dbReference type="FunFam" id="1.20.5.440:FF:000001">
    <property type="entry name" value="ATP synthase epsilon chain"/>
    <property type="match status" value="1"/>
</dbReference>
<evidence type="ECO:0000256" key="9">
    <source>
        <dbReference type="ARBA" id="ARBA00023196"/>
    </source>
</evidence>
<dbReference type="InterPro" id="IPR020546">
    <property type="entry name" value="ATP_synth_F1_dsu/esu_N"/>
</dbReference>
<organism evidence="16 17">
    <name type="scientific">Roseburia zhanii</name>
    <dbReference type="NCBI Taxonomy" id="2763064"/>
    <lineage>
        <taxon>Bacteria</taxon>
        <taxon>Bacillati</taxon>
        <taxon>Bacillota</taxon>
        <taxon>Clostridia</taxon>
        <taxon>Lachnospirales</taxon>
        <taxon>Lachnospiraceae</taxon>
        <taxon>Roseburia</taxon>
    </lineage>
</organism>
<dbReference type="AlphaFoldDB" id="A0A923LQ39"/>
<proteinExistence type="inferred from homology"/>
<keyword evidence="5 11" id="KW-1003">Cell membrane</keyword>
<dbReference type="SUPFAM" id="SSF51344">
    <property type="entry name" value="Epsilon subunit of F1F0-ATP synthase N-terminal domain"/>
    <property type="match status" value="1"/>
</dbReference>
<dbReference type="EMBL" id="JACOPH010000004">
    <property type="protein sequence ID" value="MBC5713866.1"/>
    <property type="molecule type" value="Genomic_DNA"/>
</dbReference>
<evidence type="ECO:0000256" key="3">
    <source>
        <dbReference type="ARBA" id="ARBA00005712"/>
    </source>
</evidence>
<comment type="subcellular location">
    <subcellularLocation>
        <location evidence="2 11">Cell membrane</location>
        <topology evidence="2 11">Peripheral membrane protein</topology>
    </subcellularLocation>
</comment>
<dbReference type="GO" id="GO:0045259">
    <property type="term" value="C:proton-transporting ATP synthase complex"/>
    <property type="evidence" value="ECO:0007669"/>
    <property type="project" value="UniProtKB-KW"/>
</dbReference>
<evidence type="ECO:0000256" key="1">
    <source>
        <dbReference type="ARBA" id="ARBA00003543"/>
    </source>
</evidence>
<dbReference type="Gene3D" id="1.20.5.440">
    <property type="entry name" value="ATP synthase delta/epsilon subunit, C-terminal domain"/>
    <property type="match status" value="1"/>
</dbReference>
<reference evidence="16" key="1">
    <citation type="submission" date="2020-08" db="EMBL/GenBank/DDBJ databases">
        <title>Genome public.</title>
        <authorList>
            <person name="Liu C."/>
            <person name="Sun Q."/>
        </authorList>
    </citation>
    <scope>NUCLEOTIDE SEQUENCE</scope>
    <source>
        <strain evidence="16">BX1005</strain>
    </source>
</reference>
<evidence type="ECO:0000313" key="17">
    <source>
        <dbReference type="Proteomes" id="UP000606720"/>
    </source>
</evidence>
<dbReference type="NCBIfam" id="TIGR01216">
    <property type="entry name" value="ATP_synt_epsi"/>
    <property type="match status" value="1"/>
</dbReference>
<keyword evidence="9 11" id="KW-0139">CF(1)</keyword>
<comment type="subunit">
    <text evidence="11 12">F-type ATPases have 2 components, CF(1) - the catalytic core - and CF(0) - the membrane proton channel. CF(1) has five subunits: alpha(3), beta(3), gamma(1), delta(1), epsilon(1). CF(0) has three main subunits: a, b and c.</text>
</comment>
<evidence type="ECO:0000256" key="11">
    <source>
        <dbReference type="HAMAP-Rule" id="MF_00530"/>
    </source>
</evidence>
<feature type="domain" description="ATP synthase F1 complex delta/epsilon subunit N-terminal" evidence="15">
    <location>
        <begin position="8"/>
        <end position="86"/>
    </location>
</feature>
<evidence type="ECO:0000256" key="4">
    <source>
        <dbReference type="ARBA" id="ARBA00022448"/>
    </source>
</evidence>
<dbReference type="SUPFAM" id="SSF46604">
    <property type="entry name" value="Epsilon subunit of F1F0-ATP synthase C-terminal domain"/>
    <property type="match status" value="1"/>
</dbReference>
<comment type="function">
    <text evidence="1 11">Produces ATP from ADP in the presence of a proton gradient across the membrane.</text>
</comment>
<evidence type="ECO:0000256" key="13">
    <source>
        <dbReference type="SAM" id="Coils"/>
    </source>
</evidence>
<dbReference type="Pfam" id="PF00401">
    <property type="entry name" value="ATP-synt_DE"/>
    <property type="match status" value="1"/>
</dbReference>
<evidence type="ECO:0000256" key="5">
    <source>
        <dbReference type="ARBA" id="ARBA00022475"/>
    </source>
</evidence>
<dbReference type="PANTHER" id="PTHR13822:SF10">
    <property type="entry name" value="ATP SYNTHASE EPSILON CHAIN, CHLOROPLASTIC"/>
    <property type="match status" value="1"/>
</dbReference>
<name>A0A923LQ39_9FIRM</name>
<evidence type="ECO:0000259" key="14">
    <source>
        <dbReference type="Pfam" id="PF00401"/>
    </source>
</evidence>
<evidence type="ECO:0000313" key="16">
    <source>
        <dbReference type="EMBL" id="MBC5713866.1"/>
    </source>
</evidence>
<dbReference type="Proteomes" id="UP000606720">
    <property type="component" value="Unassembled WGS sequence"/>
</dbReference>
<dbReference type="Pfam" id="PF02823">
    <property type="entry name" value="ATP-synt_DE_N"/>
    <property type="match status" value="1"/>
</dbReference>
<keyword evidence="6 11" id="KW-0375">Hydrogen ion transport</keyword>
<dbReference type="InterPro" id="IPR020547">
    <property type="entry name" value="ATP_synth_F1_esu_C"/>
</dbReference>
<keyword evidence="17" id="KW-1185">Reference proteome</keyword>
<comment type="similarity">
    <text evidence="3 11 12">Belongs to the ATPase epsilon chain family.</text>
</comment>
<dbReference type="GO" id="GO:0005886">
    <property type="term" value="C:plasma membrane"/>
    <property type="evidence" value="ECO:0007669"/>
    <property type="project" value="UniProtKB-SubCell"/>
</dbReference>
<dbReference type="RefSeq" id="WP_178051366.1">
    <property type="nucleotide sequence ID" value="NZ_JACOPH010000004.1"/>
</dbReference>
<evidence type="ECO:0000256" key="6">
    <source>
        <dbReference type="ARBA" id="ARBA00022781"/>
    </source>
</evidence>
<keyword evidence="10 11" id="KW-0066">ATP synthesis</keyword>
<evidence type="ECO:0000256" key="2">
    <source>
        <dbReference type="ARBA" id="ARBA00004202"/>
    </source>
</evidence>
<gene>
    <name evidence="11 16" type="primary">atpC</name>
    <name evidence="16" type="ORF">H8S17_06505</name>
</gene>
<keyword evidence="13" id="KW-0175">Coiled coil</keyword>
<dbReference type="CDD" id="cd12152">
    <property type="entry name" value="F1-ATPase_delta"/>
    <property type="match status" value="1"/>
</dbReference>
<feature type="domain" description="ATP synthase epsilon subunit C-terminal" evidence="14">
    <location>
        <begin position="90"/>
        <end position="134"/>
    </location>
</feature>
<evidence type="ECO:0000256" key="7">
    <source>
        <dbReference type="ARBA" id="ARBA00023065"/>
    </source>
</evidence>